<gene>
    <name evidence="3" type="ORF">FHX76_002600</name>
</gene>
<evidence type="ECO:0000256" key="1">
    <source>
        <dbReference type="SAM" id="MobiDB-lite"/>
    </source>
</evidence>
<feature type="transmembrane region" description="Helical" evidence="2">
    <location>
        <begin position="75"/>
        <end position="98"/>
    </location>
</feature>
<reference evidence="3 4" key="1">
    <citation type="submission" date="2020-02" db="EMBL/GenBank/DDBJ databases">
        <title>Sequencing the genomes of 1000 actinobacteria strains.</title>
        <authorList>
            <person name="Klenk H.-P."/>
        </authorList>
    </citation>
    <scope>NUCLEOTIDE SEQUENCE [LARGE SCALE GENOMIC DNA]</scope>
    <source>
        <strain evidence="3 4">DSM 27960</strain>
    </source>
</reference>
<proteinExistence type="predicted"/>
<feature type="compositionally biased region" description="Basic and acidic residues" evidence="1">
    <location>
        <begin position="11"/>
        <end position="24"/>
    </location>
</feature>
<dbReference type="Proteomes" id="UP000541033">
    <property type="component" value="Unassembled WGS sequence"/>
</dbReference>
<feature type="transmembrane region" description="Helical" evidence="2">
    <location>
        <begin position="151"/>
        <end position="171"/>
    </location>
</feature>
<feature type="transmembrane region" description="Helical" evidence="2">
    <location>
        <begin position="50"/>
        <end position="69"/>
    </location>
</feature>
<sequence>MHPRNTLQQERATERDAPTGRGESDIPATQPPGLLSRSLTALRNTSQRNIYFSALAIPGHLLMALSKGLVLAVSFSAFIAATVLFTLGLAAIKALVVSTYRRASELDAASAIPRTYRRIGTIVVTLSALWMVSCLPLAFGGELSGSYDGFAAVMIAALAFVELGFSVHGWISSRKRKDALMEAIKLSNLAAGLILLVLAQTALLSMAQATDMSRANGWFGVGIGVISAGIGAYMILRSARLPVELSEPEST</sequence>
<feature type="transmembrane region" description="Helical" evidence="2">
    <location>
        <begin position="119"/>
        <end position="139"/>
    </location>
</feature>
<keyword evidence="2" id="KW-0472">Membrane</keyword>
<comment type="caution">
    <text evidence="3">The sequence shown here is derived from an EMBL/GenBank/DDBJ whole genome shotgun (WGS) entry which is preliminary data.</text>
</comment>
<keyword evidence="4" id="KW-1185">Reference proteome</keyword>
<feature type="transmembrane region" description="Helical" evidence="2">
    <location>
        <begin position="183"/>
        <end position="203"/>
    </location>
</feature>
<feature type="compositionally biased region" description="Polar residues" evidence="1">
    <location>
        <begin position="1"/>
        <end position="10"/>
    </location>
</feature>
<dbReference type="EMBL" id="JAAMOX010000002">
    <property type="protein sequence ID" value="NIH54704.1"/>
    <property type="molecule type" value="Genomic_DNA"/>
</dbReference>
<keyword evidence="2" id="KW-1133">Transmembrane helix</keyword>
<keyword evidence="3" id="KW-0808">Transferase</keyword>
<name>A0A7X5R2Z8_9MICO</name>
<evidence type="ECO:0000313" key="4">
    <source>
        <dbReference type="Proteomes" id="UP000541033"/>
    </source>
</evidence>
<feature type="transmembrane region" description="Helical" evidence="2">
    <location>
        <begin position="215"/>
        <end position="236"/>
    </location>
</feature>
<evidence type="ECO:0000313" key="3">
    <source>
        <dbReference type="EMBL" id="NIH54704.1"/>
    </source>
</evidence>
<protein>
    <submittedName>
        <fullName evidence="3">Phosphoglycerol transferase MdoB-like AlkP superfamily enzyme</fullName>
    </submittedName>
</protein>
<dbReference type="GO" id="GO:0016740">
    <property type="term" value="F:transferase activity"/>
    <property type="evidence" value="ECO:0007669"/>
    <property type="project" value="UniProtKB-KW"/>
</dbReference>
<feature type="region of interest" description="Disordered" evidence="1">
    <location>
        <begin position="1"/>
        <end position="32"/>
    </location>
</feature>
<dbReference type="AlphaFoldDB" id="A0A7X5R2Z8"/>
<accession>A0A7X5R2Z8</accession>
<evidence type="ECO:0000256" key="2">
    <source>
        <dbReference type="SAM" id="Phobius"/>
    </source>
</evidence>
<organism evidence="3 4">
    <name type="scientific">Lysinibacter cavernae</name>
    <dbReference type="NCBI Taxonomy" id="1640652"/>
    <lineage>
        <taxon>Bacteria</taxon>
        <taxon>Bacillati</taxon>
        <taxon>Actinomycetota</taxon>
        <taxon>Actinomycetes</taxon>
        <taxon>Micrococcales</taxon>
        <taxon>Microbacteriaceae</taxon>
        <taxon>Lysinibacter</taxon>
    </lineage>
</organism>
<dbReference type="RefSeq" id="WP_167151213.1">
    <property type="nucleotide sequence ID" value="NZ_JAAMOX010000002.1"/>
</dbReference>
<keyword evidence="2" id="KW-0812">Transmembrane</keyword>